<protein>
    <recommendedName>
        <fullName evidence="3">Ashwin</fullName>
    </recommendedName>
</protein>
<gene>
    <name evidence="6" type="ORF">PLXY2_LOCUS10888</name>
</gene>
<accession>A0A8S4FWC7</accession>
<keyword evidence="7" id="KW-1185">Reference proteome</keyword>
<evidence type="ECO:0000256" key="4">
    <source>
        <dbReference type="ARBA" id="ARBA00023242"/>
    </source>
</evidence>
<evidence type="ECO:0000256" key="5">
    <source>
        <dbReference type="SAM" id="MobiDB-lite"/>
    </source>
</evidence>
<name>A0A8S4FWC7_PLUXY</name>
<dbReference type="Pfam" id="PF15323">
    <property type="entry name" value="Ashwin"/>
    <property type="match status" value="1"/>
</dbReference>
<feature type="compositionally biased region" description="Polar residues" evidence="5">
    <location>
        <begin position="135"/>
        <end position="146"/>
    </location>
</feature>
<dbReference type="OrthoDB" id="10071059at2759"/>
<evidence type="ECO:0000256" key="3">
    <source>
        <dbReference type="ARBA" id="ARBA00015134"/>
    </source>
</evidence>
<comment type="caution">
    <text evidence="6">The sequence shown here is derived from an EMBL/GenBank/DDBJ whole genome shotgun (WGS) entry which is preliminary data.</text>
</comment>
<comment type="similarity">
    <text evidence="2">Belongs to the ashwin family.</text>
</comment>
<feature type="region of interest" description="Disordered" evidence="5">
    <location>
        <begin position="119"/>
        <end position="161"/>
    </location>
</feature>
<sequence length="161" mass="18760">MSVPCDMLLHPYLLSNQQLISSLQERHLCVNLEEMDRDHLLELFHHYCVPLSQRRYRDSGRGRILNKNRNLPADSTPDWVKSENLNKAVKHHSERIKPPPDLLSGHIKRIKISVEVEATPMTQDSHETHKRKYSMDTSDTSANNAETPVKRQRKHQAITWP</sequence>
<evidence type="ECO:0000313" key="6">
    <source>
        <dbReference type="EMBL" id="CAG9132636.1"/>
    </source>
</evidence>
<dbReference type="AlphaFoldDB" id="A0A8S4FWC7"/>
<dbReference type="Proteomes" id="UP000653454">
    <property type="component" value="Unassembled WGS sequence"/>
</dbReference>
<dbReference type="PANTHER" id="PTHR28359:SF1">
    <property type="entry name" value="ASHWIN"/>
    <property type="match status" value="1"/>
</dbReference>
<keyword evidence="4" id="KW-0539">Nucleus</keyword>
<organism evidence="6 7">
    <name type="scientific">Plutella xylostella</name>
    <name type="common">Diamondback moth</name>
    <name type="synonym">Plutella maculipennis</name>
    <dbReference type="NCBI Taxonomy" id="51655"/>
    <lineage>
        <taxon>Eukaryota</taxon>
        <taxon>Metazoa</taxon>
        <taxon>Ecdysozoa</taxon>
        <taxon>Arthropoda</taxon>
        <taxon>Hexapoda</taxon>
        <taxon>Insecta</taxon>
        <taxon>Pterygota</taxon>
        <taxon>Neoptera</taxon>
        <taxon>Endopterygota</taxon>
        <taxon>Lepidoptera</taxon>
        <taxon>Glossata</taxon>
        <taxon>Ditrysia</taxon>
        <taxon>Yponomeutoidea</taxon>
        <taxon>Plutellidae</taxon>
        <taxon>Plutella</taxon>
    </lineage>
</organism>
<dbReference type="EMBL" id="CAJHNJ030000051">
    <property type="protein sequence ID" value="CAG9132636.1"/>
    <property type="molecule type" value="Genomic_DNA"/>
</dbReference>
<proteinExistence type="inferred from homology"/>
<feature type="compositionally biased region" description="Basic residues" evidence="5">
    <location>
        <begin position="150"/>
        <end position="161"/>
    </location>
</feature>
<evidence type="ECO:0000256" key="1">
    <source>
        <dbReference type="ARBA" id="ARBA00004123"/>
    </source>
</evidence>
<evidence type="ECO:0000313" key="7">
    <source>
        <dbReference type="Proteomes" id="UP000653454"/>
    </source>
</evidence>
<dbReference type="PANTHER" id="PTHR28359">
    <property type="entry name" value="ASHWIN"/>
    <property type="match status" value="1"/>
</dbReference>
<dbReference type="KEGG" id="pxy:105384246"/>
<reference evidence="6" key="1">
    <citation type="submission" date="2020-11" db="EMBL/GenBank/DDBJ databases">
        <authorList>
            <person name="Whiteford S."/>
        </authorList>
    </citation>
    <scope>NUCLEOTIDE SEQUENCE</scope>
</reference>
<dbReference type="GO" id="GO:0072669">
    <property type="term" value="C:tRNA-splicing ligase complex"/>
    <property type="evidence" value="ECO:0007669"/>
    <property type="project" value="InterPro"/>
</dbReference>
<dbReference type="InterPro" id="IPR024887">
    <property type="entry name" value="Ashwin"/>
</dbReference>
<dbReference type="GO" id="GO:0005634">
    <property type="term" value="C:nucleus"/>
    <property type="evidence" value="ECO:0007669"/>
    <property type="project" value="UniProtKB-SubCell"/>
</dbReference>
<evidence type="ECO:0000256" key="2">
    <source>
        <dbReference type="ARBA" id="ARBA00007855"/>
    </source>
</evidence>
<dbReference type="GO" id="GO:0048598">
    <property type="term" value="P:embryonic morphogenesis"/>
    <property type="evidence" value="ECO:0007669"/>
    <property type="project" value="InterPro"/>
</dbReference>
<comment type="subcellular location">
    <subcellularLocation>
        <location evidence="1">Nucleus</location>
    </subcellularLocation>
</comment>